<proteinExistence type="predicted"/>
<dbReference type="OrthoDB" id="3239865at2"/>
<feature type="compositionally biased region" description="Low complexity" evidence="1">
    <location>
        <begin position="384"/>
        <end position="395"/>
    </location>
</feature>
<reference evidence="3 4" key="1">
    <citation type="submission" date="2016-09" db="EMBL/GenBank/DDBJ databases">
        <authorList>
            <person name="Capua I."/>
            <person name="De Benedictis P."/>
            <person name="Joannis T."/>
            <person name="Lombin L.H."/>
            <person name="Cattoli G."/>
        </authorList>
    </citation>
    <scope>NUCLEOTIDE SEQUENCE [LARGE SCALE GENOMIC DNA]</scope>
    <source>
        <strain evidence="3 4">ISLP-3</strain>
    </source>
</reference>
<dbReference type="GO" id="GO:0016301">
    <property type="term" value="F:kinase activity"/>
    <property type="evidence" value="ECO:0007669"/>
    <property type="project" value="UniProtKB-KW"/>
</dbReference>
<evidence type="ECO:0000313" key="4">
    <source>
        <dbReference type="Proteomes" id="UP000199039"/>
    </source>
</evidence>
<dbReference type="Gene3D" id="3.90.1200.10">
    <property type="match status" value="1"/>
</dbReference>
<keyword evidence="4" id="KW-1185">Reference proteome</keyword>
<name>A0A1G6L2G2_9MICO</name>
<evidence type="ECO:0000313" key="3">
    <source>
        <dbReference type="EMBL" id="SDC37353.1"/>
    </source>
</evidence>
<dbReference type="InterPro" id="IPR002575">
    <property type="entry name" value="Aminoglycoside_PTrfase"/>
</dbReference>
<evidence type="ECO:0000256" key="1">
    <source>
        <dbReference type="SAM" id="MobiDB-lite"/>
    </source>
</evidence>
<keyword evidence="3" id="KW-0418">Kinase</keyword>
<dbReference type="AlphaFoldDB" id="A0A1G6L2G2"/>
<dbReference type="Proteomes" id="UP000199039">
    <property type="component" value="Unassembled WGS sequence"/>
</dbReference>
<sequence length="404" mass="42564">MSRSPLALAALSTLAVPGLDVHHVQETTAPDGFDAAIAIDAEKRRWVVRAPSTLAAGAALEAEAAFLSGLEDFVDSGRLPFEVPRAAGFAPLSDGGRAVVYPELPGHPLRVERIVPGPGISASLGRAIAALHELPVALVESSGLPVYSAEEYRQRRLSEVDEAAQTGQVPATLLRRWERSLEDVSMWRFRPTVTHTALSAETLLVRAGQISAITDFFEVQVGDPADDLSWLLVTAPQESVESILEAYQLRRTELIDPHLVDRALLASELALARWLLHGVRNDRGDVVKDAVGMLRDLDRAATEVGAFSVAVADQGQSPTGGTSKTHRGSSAGAPGSKPAPTAQPAPRATPAPAPADAAAESSDASGPQELLPDYDKVLPRPSQDVDTTAYAAVAAPSDESSDDA</sequence>
<dbReference type="EMBL" id="FMYH01000002">
    <property type="protein sequence ID" value="SDC37353.1"/>
    <property type="molecule type" value="Genomic_DNA"/>
</dbReference>
<feature type="region of interest" description="Disordered" evidence="1">
    <location>
        <begin position="312"/>
        <end position="404"/>
    </location>
</feature>
<feature type="domain" description="Aminoglycoside phosphotransferase" evidence="2">
    <location>
        <begin position="31"/>
        <end position="249"/>
    </location>
</feature>
<organism evidence="3 4">
    <name type="scientific">Sanguibacter gelidistatuariae</name>
    <dbReference type="NCBI Taxonomy" id="1814289"/>
    <lineage>
        <taxon>Bacteria</taxon>
        <taxon>Bacillati</taxon>
        <taxon>Actinomycetota</taxon>
        <taxon>Actinomycetes</taxon>
        <taxon>Micrococcales</taxon>
        <taxon>Sanguibacteraceae</taxon>
        <taxon>Sanguibacter</taxon>
    </lineage>
</organism>
<dbReference type="RefSeq" id="WP_093182391.1">
    <property type="nucleotide sequence ID" value="NZ_FMYH01000002.1"/>
</dbReference>
<keyword evidence="3" id="KW-0808">Transferase</keyword>
<dbReference type="STRING" id="1814289.SAMN05216410_1746"/>
<protein>
    <submittedName>
        <fullName evidence="3">Predicted kinase, aminoglycoside phosphotransferase (APT) family</fullName>
    </submittedName>
</protein>
<feature type="compositionally biased region" description="Pro residues" evidence="1">
    <location>
        <begin position="341"/>
        <end position="353"/>
    </location>
</feature>
<gene>
    <name evidence="3" type="ORF">SAMN05216410_1746</name>
</gene>
<feature type="compositionally biased region" description="Polar residues" evidence="1">
    <location>
        <begin position="314"/>
        <end position="323"/>
    </location>
</feature>
<dbReference type="InterPro" id="IPR011009">
    <property type="entry name" value="Kinase-like_dom_sf"/>
</dbReference>
<accession>A0A1G6L2G2</accession>
<evidence type="ECO:0000259" key="2">
    <source>
        <dbReference type="Pfam" id="PF01636"/>
    </source>
</evidence>
<dbReference type="Pfam" id="PF01636">
    <property type="entry name" value="APH"/>
    <property type="match status" value="1"/>
</dbReference>
<dbReference type="SUPFAM" id="SSF56112">
    <property type="entry name" value="Protein kinase-like (PK-like)"/>
    <property type="match status" value="1"/>
</dbReference>